<dbReference type="InterPro" id="IPR025396">
    <property type="entry name" value="DUF4302"/>
</dbReference>
<reference evidence="2" key="1">
    <citation type="submission" date="2020-10" db="EMBL/GenBank/DDBJ databases">
        <authorList>
            <person name="Gilroy R."/>
        </authorList>
    </citation>
    <scope>NUCLEOTIDE SEQUENCE</scope>
    <source>
        <strain evidence="2">B1-15692</strain>
    </source>
</reference>
<feature type="domain" description="DUF4987" evidence="1">
    <location>
        <begin position="261"/>
        <end position="392"/>
    </location>
</feature>
<evidence type="ECO:0000259" key="1">
    <source>
        <dbReference type="Pfam" id="PF16377"/>
    </source>
</evidence>
<name>A0A9D9NAS2_9BACT</name>
<dbReference type="PROSITE" id="PS51257">
    <property type="entry name" value="PROKAR_LIPOPROTEIN"/>
    <property type="match status" value="1"/>
</dbReference>
<dbReference type="Pfam" id="PF14135">
    <property type="entry name" value="DUF4302"/>
    <property type="match status" value="1"/>
</dbReference>
<evidence type="ECO:0000313" key="2">
    <source>
        <dbReference type="EMBL" id="MBO8466280.1"/>
    </source>
</evidence>
<protein>
    <submittedName>
        <fullName evidence="2">DUF4302 domain-containing protein</fullName>
    </submittedName>
</protein>
<organism evidence="2 3">
    <name type="scientific">Candidatus Cryptobacteroides faecipullorum</name>
    <dbReference type="NCBI Taxonomy" id="2840764"/>
    <lineage>
        <taxon>Bacteria</taxon>
        <taxon>Pseudomonadati</taxon>
        <taxon>Bacteroidota</taxon>
        <taxon>Bacteroidia</taxon>
        <taxon>Bacteroidales</taxon>
        <taxon>Candidatus Cryptobacteroides</taxon>
    </lineage>
</organism>
<accession>A0A9D9NAS2</accession>
<sequence>MKRLSYIFTTILAAVSLSSCFNEIEDVFPQSSTERLTQEEQECLDLLLSSEQGWLVQYYPSASRTYGGFAYAMKFGEDGNVTVAFEQASDPEVTVTSHYSINGSSSVTLTFDTYNDYIHALSDPDFYGGNAFEGDFEFAFIDGSSERIEFRGIKTGNRIVFIALDAETDIISAINNVLDMKNQYFMSYNLGGSIAMECDPNGYNNLYYTPDPQNPYAVQEVPFAYSVDGLTFYEPVPVGAGSVQDFAWNEEKECFVSKEDASVELVGERNPMFMDYEDYLGTYTLNYNRNASIEVTLTPAEYGSTYYMEGFFGYTPVVSWTPSGFLSLLCQYLGQDGSYYVWLCPWDGATGYYTWSTSVGFNLVNNGTDPDNLVLTFEDNGAWGSYQATSILIYAFSSQTASSSTGLGYLEQVPSLTTLVKNN</sequence>
<evidence type="ECO:0000313" key="3">
    <source>
        <dbReference type="Proteomes" id="UP000823660"/>
    </source>
</evidence>
<dbReference type="Pfam" id="PF16377">
    <property type="entry name" value="DUF4987"/>
    <property type="match status" value="1"/>
</dbReference>
<dbReference type="AlphaFoldDB" id="A0A9D9NAS2"/>
<comment type="caution">
    <text evidence="2">The sequence shown here is derived from an EMBL/GenBank/DDBJ whole genome shotgun (WGS) entry which is preliminary data.</text>
</comment>
<gene>
    <name evidence="2" type="ORF">IAB99_00765</name>
</gene>
<dbReference type="InterPro" id="IPR032271">
    <property type="entry name" value="DUF4987"/>
</dbReference>
<reference evidence="2" key="2">
    <citation type="journal article" date="2021" name="PeerJ">
        <title>Extensive microbial diversity within the chicken gut microbiome revealed by metagenomics and culture.</title>
        <authorList>
            <person name="Gilroy R."/>
            <person name="Ravi A."/>
            <person name="Getino M."/>
            <person name="Pursley I."/>
            <person name="Horton D.L."/>
            <person name="Alikhan N.F."/>
            <person name="Baker D."/>
            <person name="Gharbi K."/>
            <person name="Hall N."/>
            <person name="Watson M."/>
            <person name="Adriaenssens E.M."/>
            <person name="Foster-Nyarko E."/>
            <person name="Jarju S."/>
            <person name="Secka A."/>
            <person name="Antonio M."/>
            <person name="Oren A."/>
            <person name="Chaudhuri R.R."/>
            <person name="La Ragione R."/>
            <person name="Hildebrand F."/>
            <person name="Pallen M.J."/>
        </authorList>
    </citation>
    <scope>NUCLEOTIDE SEQUENCE</scope>
    <source>
        <strain evidence="2">B1-15692</strain>
    </source>
</reference>
<proteinExistence type="predicted"/>
<dbReference type="Proteomes" id="UP000823660">
    <property type="component" value="Unassembled WGS sequence"/>
</dbReference>
<dbReference type="EMBL" id="JADIMH010000006">
    <property type="protein sequence ID" value="MBO8466280.1"/>
    <property type="molecule type" value="Genomic_DNA"/>
</dbReference>